<evidence type="ECO:0000256" key="7">
    <source>
        <dbReference type="PIRSR" id="PIRSR606710-2"/>
    </source>
</evidence>
<dbReference type="EMBL" id="FRCT01000002">
    <property type="protein sequence ID" value="SHM21796.1"/>
    <property type="molecule type" value="Genomic_DNA"/>
</dbReference>
<dbReference type="GO" id="GO:0045493">
    <property type="term" value="P:xylan catabolic process"/>
    <property type="evidence" value="ECO:0007669"/>
    <property type="project" value="UniProtKB-KW"/>
</dbReference>
<dbReference type="SUPFAM" id="SSF63446">
    <property type="entry name" value="Type I dockerin domain"/>
    <property type="match status" value="1"/>
</dbReference>
<dbReference type="CDD" id="cd04084">
    <property type="entry name" value="CBM6_xylanase-like"/>
    <property type="match status" value="1"/>
</dbReference>
<dbReference type="PROSITE" id="PS51766">
    <property type="entry name" value="DOCKERIN"/>
    <property type="match status" value="1"/>
</dbReference>
<dbReference type="InterPro" id="IPR029058">
    <property type="entry name" value="AB_hydrolase_fold"/>
</dbReference>
<evidence type="ECO:0000313" key="12">
    <source>
        <dbReference type="Proteomes" id="UP000184394"/>
    </source>
</evidence>
<dbReference type="Pfam" id="PF03422">
    <property type="entry name" value="CBM_6"/>
    <property type="match status" value="1"/>
</dbReference>
<proteinExistence type="inferred from homology"/>
<feature type="signal peptide" evidence="8">
    <location>
        <begin position="1"/>
        <end position="24"/>
    </location>
</feature>
<name>A0A1M7H0D2_RUMFL</name>
<evidence type="ECO:0000256" key="5">
    <source>
        <dbReference type="ARBA" id="ARBA00023277"/>
    </source>
</evidence>
<keyword evidence="4" id="KW-0378">Hydrolase</keyword>
<dbReference type="Gene3D" id="2.115.10.20">
    <property type="entry name" value="Glycosyl hydrolase domain, family 43"/>
    <property type="match status" value="1"/>
</dbReference>
<dbReference type="SUPFAM" id="SSF53474">
    <property type="entry name" value="alpha/beta-Hydrolases"/>
    <property type="match status" value="1"/>
</dbReference>
<keyword evidence="3 8" id="KW-0732">Signal</keyword>
<dbReference type="Pfam" id="PF04616">
    <property type="entry name" value="Glyco_hydro_43"/>
    <property type="match status" value="1"/>
</dbReference>
<dbReference type="PROSITE" id="PS51175">
    <property type="entry name" value="CBM6"/>
    <property type="match status" value="1"/>
</dbReference>
<evidence type="ECO:0000256" key="1">
    <source>
        <dbReference type="ARBA" id="ARBA00009865"/>
    </source>
</evidence>
<dbReference type="CDD" id="cd14256">
    <property type="entry name" value="Dockerin_I"/>
    <property type="match status" value="1"/>
</dbReference>
<dbReference type="InterPro" id="IPR016134">
    <property type="entry name" value="Dockerin_dom"/>
</dbReference>
<dbReference type="InterPro" id="IPR018247">
    <property type="entry name" value="EF_Hand_1_Ca_BS"/>
</dbReference>
<dbReference type="InterPro" id="IPR006710">
    <property type="entry name" value="Glyco_hydro_43"/>
</dbReference>
<keyword evidence="5" id="KW-0119">Carbohydrate metabolism</keyword>
<reference evidence="11 12" key="1">
    <citation type="submission" date="2016-11" db="EMBL/GenBank/DDBJ databases">
        <authorList>
            <person name="Jaros S."/>
            <person name="Januszkiewicz K."/>
            <person name="Wedrychowicz H."/>
        </authorList>
    </citation>
    <scope>NUCLEOTIDE SEQUENCE [LARGE SCALE GENOMIC DNA]</scope>
    <source>
        <strain evidence="11 12">Y1</strain>
    </source>
</reference>
<dbReference type="PANTHER" id="PTHR43772">
    <property type="entry name" value="ENDO-1,4-BETA-XYLANASE"/>
    <property type="match status" value="1"/>
</dbReference>
<dbReference type="Gene3D" id="3.40.50.1820">
    <property type="entry name" value="alpha/beta hydrolase"/>
    <property type="match status" value="1"/>
</dbReference>
<evidence type="ECO:0000259" key="9">
    <source>
        <dbReference type="PROSITE" id="PS51175"/>
    </source>
</evidence>
<keyword evidence="6" id="KW-0326">Glycosidase</keyword>
<dbReference type="Pfam" id="PF00756">
    <property type="entry name" value="Esterase"/>
    <property type="match status" value="1"/>
</dbReference>
<dbReference type="GO" id="GO:0030246">
    <property type="term" value="F:carbohydrate binding"/>
    <property type="evidence" value="ECO:0007669"/>
    <property type="project" value="InterPro"/>
</dbReference>
<evidence type="ECO:0000259" key="10">
    <source>
        <dbReference type="PROSITE" id="PS51766"/>
    </source>
</evidence>
<dbReference type="AlphaFoldDB" id="A0A1M7H0D2"/>
<dbReference type="InterPro" id="IPR052176">
    <property type="entry name" value="Glycosyl_Hydrlase_43_Enz"/>
</dbReference>
<evidence type="ECO:0000256" key="2">
    <source>
        <dbReference type="ARBA" id="ARBA00022651"/>
    </source>
</evidence>
<organism evidence="11 12">
    <name type="scientific">Ruminococcus flavefaciens</name>
    <dbReference type="NCBI Taxonomy" id="1265"/>
    <lineage>
        <taxon>Bacteria</taxon>
        <taxon>Bacillati</taxon>
        <taxon>Bacillota</taxon>
        <taxon>Clostridia</taxon>
        <taxon>Eubacteriales</taxon>
        <taxon>Oscillospiraceae</taxon>
        <taxon>Ruminococcus</taxon>
    </lineage>
</organism>
<keyword evidence="2" id="KW-0624">Polysaccharide degradation</keyword>
<dbReference type="GO" id="GO:0004553">
    <property type="term" value="F:hydrolase activity, hydrolyzing O-glycosyl compounds"/>
    <property type="evidence" value="ECO:0007669"/>
    <property type="project" value="InterPro"/>
</dbReference>
<accession>A0A1M7H0D2</accession>
<dbReference type="SMART" id="SM00606">
    <property type="entry name" value="CBD_IV"/>
    <property type="match status" value="1"/>
</dbReference>
<evidence type="ECO:0000256" key="4">
    <source>
        <dbReference type="ARBA" id="ARBA00022801"/>
    </source>
</evidence>
<evidence type="ECO:0000313" key="11">
    <source>
        <dbReference type="EMBL" id="SHM21796.1"/>
    </source>
</evidence>
<dbReference type="SUPFAM" id="SSF75005">
    <property type="entry name" value="Arabinanase/levansucrase/invertase"/>
    <property type="match status" value="1"/>
</dbReference>
<protein>
    <submittedName>
        <fullName evidence="11">Carbohydrate binding domain-containing protein</fullName>
    </submittedName>
</protein>
<dbReference type="RefSeq" id="WP_242939911.1">
    <property type="nucleotide sequence ID" value="NZ_FRCT01000002.1"/>
</dbReference>
<feature type="domain" description="Dockerin" evidence="10">
    <location>
        <begin position="644"/>
        <end position="715"/>
    </location>
</feature>
<dbReference type="SUPFAM" id="SSF49785">
    <property type="entry name" value="Galactose-binding domain-like"/>
    <property type="match status" value="2"/>
</dbReference>
<dbReference type="InterPro" id="IPR003305">
    <property type="entry name" value="CenC_carb-bd"/>
</dbReference>
<dbReference type="Gene3D" id="1.10.1330.10">
    <property type="entry name" value="Dockerin domain"/>
    <property type="match status" value="1"/>
</dbReference>
<dbReference type="InterPro" id="IPR036439">
    <property type="entry name" value="Dockerin_dom_sf"/>
</dbReference>
<dbReference type="InterPro" id="IPR008979">
    <property type="entry name" value="Galactose-bd-like_sf"/>
</dbReference>
<keyword evidence="2" id="KW-0858">Xylan degradation</keyword>
<evidence type="ECO:0000256" key="3">
    <source>
        <dbReference type="ARBA" id="ARBA00022729"/>
    </source>
</evidence>
<comment type="similarity">
    <text evidence="1">Belongs to the glycosyl hydrolase 43 family.</text>
</comment>
<dbReference type="InterPro" id="IPR023296">
    <property type="entry name" value="Glyco_hydro_beta-prop_sf"/>
</dbReference>
<evidence type="ECO:0000256" key="8">
    <source>
        <dbReference type="SAM" id="SignalP"/>
    </source>
</evidence>
<feature type="chain" id="PRO_5012161267" evidence="8">
    <location>
        <begin position="25"/>
        <end position="1023"/>
    </location>
</feature>
<dbReference type="InterPro" id="IPR005084">
    <property type="entry name" value="CBM6"/>
</dbReference>
<dbReference type="InterPro" id="IPR006584">
    <property type="entry name" value="Cellulose-bd_IV"/>
</dbReference>
<evidence type="ECO:0000256" key="6">
    <source>
        <dbReference type="ARBA" id="ARBA00023295"/>
    </source>
</evidence>
<dbReference type="Gene3D" id="2.60.120.260">
    <property type="entry name" value="Galactose-binding domain-like"/>
    <property type="match status" value="2"/>
</dbReference>
<dbReference type="PROSITE" id="PS00018">
    <property type="entry name" value="EF_HAND_1"/>
    <property type="match status" value="1"/>
</dbReference>
<sequence length="1023" mass="111538">MKKILSAIAIAALSAASLCTSAPAVTYAENPIVQTSFTPDPAPVVFGDELYVFTGCDRQGNNDFYYMTGWQCFSTKDMKNWTDHGRILEDTSFSWCNANDAWASQCIERNGKYYFYFTTTNKGGGGRAIGVGVADSPEGPYKDVLGKPLCGPNWDYIDPTVIIDDDGQAWLMFGNPKCYYVKLKEDMVTLDGQIQSFNLSLKSGTKYTEGPWIYKHDNLYYLVFASMVDGFGGESISYCTGPTVTGPWTHRGTIHEGSNCFTTHGGIIDYKGHSYSFYHMSGIPGGSSFNRSAACEEFKFNSDGTIPVLKSTKNGPDQIEALNPFERVEAETICWSEGIKTEKDENNSVCIGSIKKGSYIKVAGVDFGEGADKFTACVASAESGGNIELHIDSKTGPVVGNLKVGGTGGWHDWEEVSCDVAGADGEHDLYLVFNGGDGYLMNVDWWKFEGAGSGSSEADQTYIFKSTFEGKLDGCSDRGGATVTVSKDEAYEGESSVYCTDRSASWKGVGKSLNYKFKAGESYSFSAIVKYNEGTPSTKFHLTLQYDGSDGEVHYDKIDTKDVAKGEWTQLSNTSFKIPEGAKSPLVYVETEGDSDDDTPATNFYVDNFFAAVDGTVIEGPKNVVTPPTTTSPAQDLKDILNSKVTKWGDANGDGDVDMSDVVLIMQSLANPDKYKLAGSGIYNADVSEAGGGITSNDALAIQKYLLGINTALPESYSDNIKTVTAPATTTTTTTKITTTTTTTTAAATQAAEHLSMKDFTAKVEPKIAEKEPDSANQSKNGVAYGEIQKKSYYSTTCNRQKDVNILLPPNYDPNKKYPVMYIMHGYYEGIDRMLTKGNADMHTREMIGNAIAEGAAKEMICVFPDVFSSPTLKSCTGMDETNNQGYDNFINDLTKDLMPFIEKNYSIKTGKDNTAITGFSMGGRESLLIGMKRPDLFGYIGAICPAPGVTGSFNWSSDDQPYFLMITGGSNDTVVYDNPKNYHNNFQKNGVPHVWHYVNGGYHGDNCIRAHLYNFFRIAFQN</sequence>
<dbReference type="PANTHER" id="PTHR43772:SF2">
    <property type="entry name" value="PUTATIVE (AFU_ORTHOLOGUE AFUA_2G04480)-RELATED"/>
    <property type="match status" value="1"/>
</dbReference>
<dbReference type="Pfam" id="PF02018">
    <property type="entry name" value="CBM_4_9"/>
    <property type="match status" value="1"/>
</dbReference>
<dbReference type="InterPro" id="IPR000801">
    <property type="entry name" value="Esterase-like"/>
</dbReference>
<gene>
    <name evidence="11" type="ORF">SAMN04487860_10237</name>
</gene>
<feature type="site" description="Important for catalytic activity, responsible for pKa modulation of the active site Glu and correct orientation of both the proton donor and substrate" evidence="7">
    <location>
        <position position="158"/>
    </location>
</feature>
<dbReference type="Proteomes" id="UP000184394">
    <property type="component" value="Unassembled WGS sequence"/>
</dbReference>
<feature type="domain" description="CBM6" evidence="9">
    <location>
        <begin position="326"/>
        <end position="449"/>
    </location>
</feature>